<dbReference type="InterPro" id="IPR032710">
    <property type="entry name" value="NTF2-like_dom_sf"/>
</dbReference>
<name>A0ABU0ITE0_9CAUL</name>
<feature type="domain" description="Tim44-like" evidence="1">
    <location>
        <begin position="57"/>
        <end position="197"/>
    </location>
</feature>
<comment type="caution">
    <text evidence="2">The sequence shown here is derived from an EMBL/GenBank/DDBJ whole genome shotgun (WGS) entry which is preliminary data.</text>
</comment>
<accession>A0ABU0ITE0</accession>
<dbReference type="EMBL" id="JAUSVS010000006">
    <property type="protein sequence ID" value="MDQ0465259.1"/>
    <property type="molecule type" value="Genomic_DNA"/>
</dbReference>
<dbReference type="PANTHER" id="PTHR41542:SF1">
    <property type="entry name" value="BLL5807 PROTEIN"/>
    <property type="match status" value="1"/>
</dbReference>
<reference evidence="2 3" key="1">
    <citation type="submission" date="2023-07" db="EMBL/GenBank/DDBJ databases">
        <title>Genomic Encyclopedia of Type Strains, Phase IV (KMG-IV): sequencing the most valuable type-strain genomes for metagenomic binning, comparative biology and taxonomic classification.</title>
        <authorList>
            <person name="Goeker M."/>
        </authorList>
    </citation>
    <scope>NUCLEOTIDE SEQUENCE [LARGE SCALE GENOMIC DNA]</scope>
    <source>
        <strain evidence="2 3">DSM 18695</strain>
    </source>
</reference>
<proteinExistence type="predicted"/>
<dbReference type="NCBIfam" id="NF033779">
    <property type="entry name" value="Tim44_TimA_adap"/>
    <property type="match status" value="1"/>
</dbReference>
<dbReference type="SMART" id="SM00978">
    <property type="entry name" value="Tim44"/>
    <property type="match status" value="1"/>
</dbReference>
<dbReference type="PANTHER" id="PTHR41542">
    <property type="entry name" value="BLL5807 PROTEIN"/>
    <property type="match status" value="1"/>
</dbReference>
<evidence type="ECO:0000313" key="2">
    <source>
        <dbReference type="EMBL" id="MDQ0465259.1"/>
    </source>
</evidence>
<organism evidence="2 3">
    <name type="scientific">Caulobacter ginsengisoli</name>
    <dbReference type="NCBI Taxonomy" id="400775"/>
    <lineage>
        <taxon>Bacteria</taxon>
        <taxon>Pseudomonadati</taxon>
        <taxon>Pseudomonadota</taxon>
        <taxon>Alphaproteobacteria</taxon>
        <taxon>Caulobacterales</taxon>
        <taxon>Caulobacteraceae</taxon>
        <taxon>Caulobacter</taxon>
    </lineage>
</organism>
<dbReference type="Gene3D" id="3.10.450.240">
    <property type="match status" value="1"/>
</dbReference>
<keyword evidence="3" id="KW-1185">Reference proteome</keyword>
<dbReference type="InterPro" id="IPR007379">
    <property type="entry name" value="Tim44-like_dom"/>
</dbReference>
<gene>
    <name evidence="2" type="ORF">QO010_003046</name>
</gene>
<dbReference type="Proteomes" id="UP001228905">
    <property type="component" value="Unassembled WGS sequence"/>
</dbReference>
<evidence type="ECO:0000313" key="3">
    <source>
        <dbReference type="Proteomes" id="UP001228905"/>
    </source>
</evidence>
<dbReference type="NCBIfam" id="NF033778">
    <property type="entry name" value="trans_TimA"/>
    <property type="match status" value="1"/>
</dbReference>
<evidence type="ECO:0000259" key="1">
    <source>
        <dbReference type="SMART" id="SM00978"/>
    </source>
</evidence>
<dbReference type="Pfam" id="PF04280">
    <property type="entry name" value="Tim44"/>
    <property type="match status" value="1"/>
</dbReference>
<sequence length="200" mass="21987">MPIMIELIILAVLAGVVLYQLYSVLGRRVGRQPEDMPAPALPDSRAPAPEALEGVELTGLAAVKARDPSFEVGQFLNGARAAYEMVVKAFAEGDRETLKRLLAPHVLAGFETAMAEREAQGRSERVDFLQTPRADLDGVETEGTVARAKVRFLGEYRARSKGPEGEAVDDRRTAELWTFQRNLNSRDPNWTLVQVDPAEA</sequence>
<protein>
    <submittedName>
        <fullName evidence="2">Lipid-binding transport protein (Tim44 family)</fullName>
    </submittedName>
</protein>
<dbReference type="SUPFAM" id="SSF54427">
    <property type="entry name" value="NTF2-like"/>
    <property type="match status" value="1"/>
</dbReference>